<sequence>MQRERSALDSFPEPIDLNQGSHPSNTPMDHSPSWDNMLNPVENRLSNYMLGPTDGSVSCINAANETSQIFSGWDRGESSSSANNIQDGDDSKTNLGWSAFYNSRSGSDPTSENWSFEPRSNISTSSRSSNTHNYSSNHASLNLNSNNGHVMETEQIPKFYASSSNVGPFSGSSSASLENNDAPFGNWGSSCKRKALEGTSGQFYPGGSSSSNQNIMQHPGNLSISSPPFDLSPTNYSQQISSSNGVGINRQSPGFFPSPSVPAVSESSSRNFTTRSNHGRHERVLFDTPRGTSMNPNLRSPMTMPMNPNLNQSHLMHVNEARGMHPYPWNGSYGSRSSSSFMVSGERNSGARGNYSLTVSAPETRNIPQDQIDWSFAPGTSLSSRNHSSGSRVGPSSGGRSSWLPHQNHTSQNHQRLSEAGGPWIPFHRVESESGVRRSQFTHLPSTSSSSDEAATSSRAQHQLDQRSAALLLDMPGEDINGWRALAAVEGRHRLEYMLVDPFINGFAELHDRHRDMRLDVDNMSYEELLALEERIGDVSTGLNEEQIRGSMKQRNHKFLHDKLGDMTGSFNRFSTLATICRSIFRKNNLEADAIRSETVFRSASPECRSLSTTGGKNKVEDALLREEEFKKWYDDAPSFSLGVTQISIICLGRCVLETLRHYDQGNSDAEEERNADGDNVPIVSFS</sequence>
<dbReference type="PANTHER" id="PTHR22937:SF216">
    <property type="entry name" value="RING-TYPE E3 UBIQUITIN TRANSFERASE"/>
    <property type="match status" value="1"/>
</dbReference>
<evidence type="ECO:0000313" key="9">
    <source>
        <dbReference type="EMBL" id="KAK6136917.1"/>
    </source>
</evidence>
<keyword evidence="3" id="KW-0808">Transferase</keyword>
<comment type="catalytic activity">
    <reaction evidence="1">
        <text>S-ubiquitinyl-[E2 ubiquitin-conjugating enzyme]-L-cysteine + [acceptor protein]-L-lysine = [E2 ubiquitin-conjugating enzyme]-L-cysteine + N(6)-ubiquitinyl-[acceptor protein]-L-lysine.</text>
        <dbReference type="EC" id="2.3.2.27"/>
    </reaction>
</comment>
<feature type="region of interest" description="Disordered" evidence="8">
    <location>
        <begin position="249"/>
        <end position="278"/>
    </location>
</feature>
<feature type="compositionally biased region" description="Low complexity" evidence="8">
    <location>
        <begin position="381"/>
        <end position="402"/>
    </location>
</feature>
<comment type="caution">
    <text evidence="9">The sequence shown here is derived from an EMBL/GenBank/DDBJ whole genome shotgun (WGS) entry which is preliminary data.</text>
</comment>
<feature type="region of interest" description="Disordered" evidence="8">
    <location>
        <begin position="436"/>
        <end position="463"/>
    </location>
</feature>
<gene>
    <name evidence="9" type="ORF">DH2020_029362</name>
</gene>
<evidence type="ECO:0000256" key="4">
    <source>
        <dbReference type="ARBA" id="ARBA00022723"/>
    </source>
</evidence>
<feature type="compositionally biased region" description="Polar residues" evidence="8">
    <location>
        <begin position="18"/>
        <end position="36"/>
    </location>
</feature>
<reference evidence="9 10" key="1">
    <citation type="journal article" date="2021" name="Comput. Struct. Biotechnol. J.">
        <title>De novo genome assembly of the potent medicinal plant Rehmannia glutinosa using nanopore technology.</title>
        <authorList>
            <person name="Ma L."/>
            <person name="Dong C."/>
            <person name="Song C."/>
            <person name="Wang X."/>
            <person name="Zheng X."/>
            <person name="Niu Y."/>
            <person name="Chen S."/>
            <person name="Feng W."/>
        </authorList>
    </citation>
    <scope>NUCLEOTIDE SEQUENCE [LARGE SCALE GENOMIC DNA]</scope>
    <source>
        <strain evidence="9">DH-2019</strain>
    </source>
</reference>
<evidence type="ECO:0000256" key="3">
    <source>
        <dbReference type="ARBA" id="ARBA00022679"/>
    </source>
</evidence>
<proteinExistence type="predicted"/>
<dbReference type="EC" id="2.3.2.27" evidence="2"/>
<feature type="region of interest" description="Disordered" evidence="8">
    <location>
        <begin position="71"/>
        <end position="92"/>
    </location>
</feature>
<feature type="compositionally biased region" description="Polar residues" evidence="8">
    <location>
        <begin position="404"/>
        <end position="415"/>
    </location>
</feature>
<evidence type="ECO:0000313" key="10">
    <source>
        <dbReference type="Proteomes" id="UP001318860"/>
    </source>
</evidence>
<dbReference type="PANTHER" id="PTHR22937">
    <property type="entry name" value="E3 UBIQUITIN-PROTEIN LIGASE RNF165"/>
    <property type="match status" value="1"/>
</dbReference>
<feature type="region of interest" description="Disordered" evidence="8">
    <location>
        <begin position="104"/>
        <end position="144"/>
    </location>
</feature>
<keyword evidence="5" id="KW-0863">Zinc-finger</keyword>
<feature type="compositionally biased region" description="Low complexity" evidence="8">
    <location>
        <begin position="335"/>
        <end position="345"/>
    </location>
</feature>
<keyword evidence="10" id="KW-1185">Reference proteome</keyword>
<feature type="compositionally biased region" description="Low complexity" evidence="8">
    <location>
        <begin position="252"/>
        <end position="269"/>
    </location>
</feature>
<evidence type="ECO:0000256" key="8">
    <source>
        <dbReference type="SAM" id="MobiDB-lite"/>
    </source>
</evidence>
<evidence type="ECO:0000256" key="7">
    <source>
        <dbReference type="ARBA" id="ARBA00022833"/>
    </source>
</evidence>
<evidence type="ECO:0000256" key="2">
    <source>
        <dbReference type="ARBA" id="ARBA00012483"/>
    </source>
</evidence>
<feature type="region of interest" description="Disordered" evidence="8">
    <location>
        <begin position="335"/>
        <end position="422"/>
    </location>
</feature>
<evidence type="ECO:0000256" key="1">
    <source>
        <dbReference type="ARBA" id="ARBA00000900"/>
    </source>
</evidence>
<feature type="compositionally biased region" description="Low complexity" evidence="8">
    <location>
        <begin position="446"/>
        <end position="458"/>
    </location>
</feature>
<accession>A0ABR0VSG8</accession>
<feature type="compositionally biased region" description="Polar residues" evidence="8">
    <location>
        <begin position="104"/>
        <end position="114"/>
    </location>
</feature>
<dbReference type="Proteomes" id="UP001318860">
    <property type="component" value="Unassembled WGS sequence"/>
</dbReference>
<keyword evidence="4" id="KW-0479">Metal-binding</keyword>
<feature type="region of interest" description="Disordered" evidence="8">
    <location>
        <begin position="1"/>
        <end position="38"/>
    </location>
</feature>
<feature type="region of interest" description="Disordered" evidence="8">
    <location>
        <begin position="666"/>
        <end position="687"/>
    </location>
</feature>
<protein>
    <recommendedName>
        <fullName evidence="2">RING-type E3 ubiquitin transferase</fullName>
        <ecNumber evidence="2">2.3.2.27</ecNumber>
    </recommendedName>
</protein>
<name>A0ABR0VSG8_REHGL</name>
<keyword evidence="6" id="KW-0833">Ubl conjugation pathway</keyword>
<feature type="compositionally biased region" description="Low complexity" evidence="8">
    <location>
        <begin position="119"/>
        <end position="144"/>
    </location>
</feature>
<dbReference type="InterPro" id="IPR045191">
    <property type="entry name" value="MBR1/2-like"/>
</dbReference>
<evidence type="ECO:0000256" key="5">
    <source>
        <dbReference type="ARBA" id="ARBA00022771"/>
    </source>
</evidence>
<feature type="compositionally biased region" description="Polar residues" evidence="8">
    <location>
        <begin position="355"/>
        <end position="369"/>
    </location>
</feature>
<organism evidence="9 10">
    <name type="scientific">Rehmannia glutinosa</name>
    <name type="common">Chinese foxglove</name>
    <dbReference type="NCBI Taxonomy" id="99300"/>
    <lineage>
        <taxon>Eukaryota</taxon>
        <taxon>Viridiplantae</taxon>
        <taxon>Streptophyta</taxon>
        <taxon>Embryophyta</taxon>
        <taxon>Tracheophyta</taxon>
        <taxon>Spermatophyta</taxon>
        <taxon>Magnoliopsida</taxon>
        <taxon>eudicotyledons</taxon>
        <taxon>Gunneridae</taxon>
        <taxon>Pentapetalae</taxon>
        <taxon>asterids</taxon>
        <taxon>lamiids</taxon>
        <taxon>Lamiales</taxon>
        <taxon>Orobanchaceae</taxon>
        <taxon>Rehmannieae</taxon>
        <taxon>Rehmannia</taxon>
    </lineage>
</organism>
<keyword evidence="7" id="KW-0862">Zinc</keyword>
<dbReference type="EMBL" id="JABTTQ020001006">
    <property type="protein sequence ID" value="KAK6136917.1"/>
    <property type="molecule type" value="Genomic_DNA"/>
</dbReference>
<evidence type="ECO:0000256" key="6">
    <source>
        <dbReference type="ARBA" id="ARBA00022786"/>
    </source>
</evidence>